<keyword evidence="3" id="KW-1185">Reference proteome</keyword>
<evidence type="ECO:0000256" key="1">
    <source>
        <dbReference type="SAM" id="Coils"/>
    </source>
</evidence>
<evidence type="ECO:0000313" key="2">
    <source>
        <dbReference type="EMBL" id="KAK3084465.1"/>
    </source>
</evidence>
<reference evidence="2" key="1">
    <citation type="submission" date="2019-08" db="EMBL/GenBank/DDBJ databases">
        <title>The improved chromosome-level genome for the pearl oyster Pinctada fucata martensii using PacBio sequencing and Hi-C.</title>
        <authorList>
            <person name="Zheng Z."/>
        </authorList>
    </citation>
    <scope>NUCLEOTIDE SEQUENCE</scope>
    <source>
        <strain evidence="2">ZZ-2019</strain>
        <tissue evidence="2">Adductor muscle</tissue>
    </source>
</reference>
<name>A0AA88XNH9_PINIB</name>
<evidence type="ECO:0000313" key="3">
    <source>
        <dbReference type="Proteomes" id="UP001186944"/>
    </source>
</evidence>
<sequence length="586" mass="66987">MSPEPMLILQQKSTDTKIGNQDEDFEIIQCEVKNFPHLNRVRKLCQRVDHLWKDLVRKEDIQLIEERQDGSLLSEFIDQGYLSIITRKNETAILRPFLSGIGSTITVTPKDDDLKKYPILISFTYSHETKEPDMDDRSIGAGIDQIILCISTCSKDDCMKFDFPSEALDRERREHLQKAVSLVYERYLNEYLCLLNERVPQGTTDFENGIHKHQKETRKIIEQLRQEIETAMKSLMNSSLKDKKEMPKRISDALKSLKVKGVVGYGHFSGNLRIDVDNKLSHDERKSLTRDLQELVSSYDPDTAIHSVNVYRGGKCTKPGDKLFINDQNTNRYGTIGTYAKYGDDVAAITCNHCVISQPLPYVDLDGKRTPFVDIIHSSEKSDFAALKVHRSLIEANQIDMQIRSEDNIKLKSTLHKDRSKDLSNCQVFKRGATSGTTEGRIRCNDYNFLSDDDHEEHMMILVAGMDDRKFLEPGDSGSIVYKMDNEDPLNERIDLISICQGGDIESRLDGSKVENILSMTHRLDTPVNQTEAKIRNHWNFASRTHSKGFLSLGSAIAIFHIPHNTIEREKRRSSDSLITLLIKFQ</sequence>
<organism evidence="2 3">
    <name type="scientific">Pinctada imbricata</name>
    <name type="common">Atlantic pearl-oyster</name>
    <name type="synonym">Pinctada martensii</name>
    <dbReference type="NCBI Taxonomy" id="66713"/>
    <lineage>
        <taxon>Eukaryota</taxon>
        <taxon>Metazoa</taxon>
        <taxon>Spiralia</taxon>
        <taxon>Lophotrochozoa</taxon>
        <taxon>Mollusca</taxon>
        <taxon>Bivalvia</taxon>
        <taxon>Autobranchia</taxon>
        <taxon>Pteriomorphia</taxon>
        <taxon>Pterioida</taxon>
        <taxon>Pterioidea</taxon>
        <taxon>Pteriidae</taxon>
        <taxon>Pinctada</taxon>
    </lineage>
</organism>
<gene>
    <name evidence="2" type="ORF">FSP39_013984</name>
</gene>
<dbReference type="AlphaFoldDB" id="A0AA88XNH9"/>
<proteinExistence type="predicted"/>
<protein>
    <submittedName>
        <fullName evidence="2">Uncharacterized protein</fullName>
    </submittedName>
</protein>
<dbReference type="InterPro" id="IPR009003">
    <property type="entry name" value="Peptidase_S1_PA"/>
</dbReference>
<accession>A0AA88XNH9</accession>
<dbReference type="EMBL" id="VSWD01000013">
    <property type="protein sequence ID" value="KAK3084465.1"/>
    <property type="molecule type" value="Genomic_DNA"/>
</dbReference>
<comment type="caution">
    <text evidence="2">The sequence shown here is derived from an EMBL/GenBank/DDBJ whole genome shotgun (WGS) entry which is preliminary data.</text>
</comment>
<dbReference type="Proteomes" id="UP001186944">
    <property type="component" value="Unassembled WGS sequence"/>
</dbReference>
<keyword evidence="1" id="KW-0175">Coiled coil</keyword>
<dbReference type="SUPFAM" id="SSF50494">
    <property type="entry name" value="Trypsin-like serine proteases"/>
    <property type="match status" value="1"/>
</dbReference>
<feature type="coiled-coil region" evidence="1">
    <location>
        <begin position="214"/>
        <end position="241"/>
    </location>
</feature>